<evidence type="ECO:0000313" key="4">
    <source>
        <dbReference type="Proteomes" id="UP000184206"/>
    </source>
</evidence>
<organism evidence="3 4">
    <name type="scientific">Lacicoccus alkaliphilus DSM 16010</name>
    <dbReference type="NCBI Taxonomy" id="1123231"/>
    <lineage>
        <taxon>Bacteria</taxon>
        <taxon>Bacillati</taxon>
        <taxon>Bacillota</taxon>
        <taxon>Bacilli</taxon>
        <taxon>Bacillales</taxon>
        <taxon>Salinicoccaceae</taxon>
        <taxon>Lacicoccus</taxon>
    </lineage>
</organism>
<evidence type="ECO:0000259" key="2">
    <source>
        <dbReference type="PROSITE" id="PS50110"/>
    </source>
</evidence>
<dbReference type="PROSITE" id="PS50110">
    <property type="entry name" value="RESPONSE_REGULATORY"/>
    <property type="match status" value="1"/>
</dbReference>
<feature type="domain" description="Response regulatory" evidence="2">
    <location>
        <begin position="7"/>
        <end position="126"/>
    </location>
</feature>
<dbReference type="Gene3D" id="3.40.50.2300">
    <property type="match status" value="1"/>
</dbReference>
<proteinExistence type="predicted"/>
<evidence type="ECO:0000313" key="3">
    <source>
        <dbReference type="EMBL" id="SHL69888.1"/>
    </source>
</evidence>
<dbReference type="SMART" id="SM00448">
    <property type="entry name" value="REC"/>
    <property type="match status" value="1"/>
</dbReference>
<dbReference type="OrthoDB" id="9759607at2"/>
<protein>
    <submittedName>
        <fullName evidence="3">Response regulator receiver domain-containing protein</fullName>
    </submittedName>
</protein>
<dbReference type="InterPro" id="IPR001789">
    <property type="entry name" value="Sig_transdc_resp-reg_receiver"/>
</dbReference>
<comment type="caution">
    <text evidence="1">Lacks conserved residue(s) required for the propagation of feature annotation.</text>
</comment>
<dbReference type="STRING" id="1123231.SAMN02745189_00870"/>
<reference evidence="3 4" key="1">
    <citation type="submission" date="2016-11" db="EMBL/GenBank/DDBJ databases">
        <authorList>
            <person name="Jaros S."/>
            <person name="Januszkiewicz K."/>
            <person name="Wedrychowicz H."/>
        </authorList>
    </citation>
    <scope>NUCLEOTIDE SEQUENCE [LARGE SCALE GENOMIC DNA]</scope>
    <source>
        <strain evidence="3 4">DSM 16010</strain>
    </source>
</reference>
<dbReference type="Proteomes" id="UP000184206">
    <property type="component" value="Unassembled WGS sequence"/>
</dbReference>
<evidence type="ECO:0000256" key="1">
    <source>
        <dbReference type="PROSITE-ProRule" id="PRU00169"/>
    </source>
</evidence>
<dbReference type="SUPFAM" id="SSF52172">
    <property type="entry name" value="CheY-like"/>
    <property type="match status" value="1"/>
</dbReference>
<keyword evidence="4" id="KW-1185">Reference proteome</keyword>
<dbReference type="Pfam" id="PF00072">
    <property type="entry name" value="Response_reg"/>
    <property type="match status" value="1"/>
</dbReference>
<gene>
    <name evidence="3" type="ORF">SAMN02745189_00870</name>
</gene>
<dbReference type="RefSeq" id="WP_072708625.1">
    <property type="nucleotide sequence ID" value="NZ_FRCF01000002.1"/>
</dbReference>
<dbReference type="EMBL" id="FRCF01000002">
    <property type="protein sequence ID" value="SHL69888.1"/>
    <property type="molecule type" value="Genomic_DNA"/>
</dbReference>
<dbReference type="AlphaFoldDB" id="A0A1M7CRD2"/>
<dbReference type="GO" id="GO:0000160">
    <property type="term" value="P:phosphorelay signal transduction system"/>
    <property type="evidence" value="ECO:0007669"/>
    <property type="project" value="InterPro"/>
</dbReference>
<name>A0A1M7CRD2_9BACL</name>
<sequence>MSEKKVNIHIVESDKLFMKVLLRTIGDIETDHDIRIHSHKDGFEFMEDARPSPGRTIYIINDVLPKKNGIELAKHIRTYDRTGVIYFMTRANTEADMIYAVNAGVDNYFTKPFNLALFQALIRRRIIRGDLA</sequence>
<accession>A0A1M7CRD2</accession>
<dbReference type="InterPro" id="IPR011006">
    <property type="entry name" value="CheY-like_superfamily"/>
</dbReference>